<dbReference type="PATRIC" id="fig|452.5.peg.473"/>
<accession>A0A0W0Z9J6</accession>
<dbReference type="AlphaFoldDB" id="A0A0W0Z9J6"/>
<name>A0A0W0Z9J6_LEGSP</name>
<protein>
    <submittedName>
        <fullName evidence="1">Dot/Icm T4SS effector</fullName>
    </submittedName>
</protein>
<gene>
    <name evidence="1" type="ORF">Lspi_0434</name>
</gene>
<keyword evidence="2" id="KW-1185">Reference proteome</keyword>
<reference evidence="1 2" key="1">
    <citation type="submission" date="2015-11" db="EMBL/GenBank/DDBJ databases">
        <title>Genomic analysis of 38 Legionella species identifies large and diverse effector repertoires.</title>
        <authorList>
            <person name="Burstein D."/>
            <person name="Amaro F."/>
            <person name="Zusman T."/>
            <person name="Lifshitz Z."/>
            <person name="Cohen O."/>
            <person name="Gilbert J.A."/>
            <person name="Pupko T."/>
            <person name="Shuman H.A."/>
            <person name="Segal G."/>
        </authorList>
    </citation>
    <scope>NUCLEOTIDE SEQUENCE [LARGE SCALE GENOMIC DNA]</scope>
    <source>
        <strain evidence="1 2">Mt.St.Helens-9</strain>
    </source>
</reference>
<organism evidence="1 2">
    <name type="scientific">Legionella spiritensis</name>
    <dbReference type="NCBI Taxonomy" id="452"/>
    <lineage>
        <taxon>Bacteria</taxon>
        <taxon>Pseudomonadati</taxon>
        <taxon>Pseudomonadota</taxon>
        <taxon>Gammaproteobacteria</taxon>
        <taxon>Legionellales</taxon>
        <taxon>Legionellaceae</taxon>
        <taxon>Legionella</taxon>
    </lineage>
</organism>
<proteinExistence type="predicted"/>
<dbReference type="RefSeq" id="WP_133141158.1">
    <property type="nucleotide sequence ID" value="NZ_CAAAII010000003.1"/>
</dbReference>
<comment type="caution">
    <text evidence="1">The sequence shown here is derived from an EMBL/GenBank/DDBJ whole genome shotgun (WGS) entry which is preliminary data.</text>
</comment>
<evidence type="ECO:0000313" key="2">
    <source>
        <dbReference type="Proteomes" id="UP000054877"/>
    </source>
</evidence>
<evidence type="ECO:0000313" key="1">
    <source>
        <dbReference type="EMBL" id="KTD65722.1"/>
    </source>
</evidence>
<dbReference type="EMBL" id="LNYX01000005">
    <property type="protein sequence ID" value="KTD65722.1"/>
    <property type="molecule type" value="Genomic_DNA"/>
</dbReference>
<sequence length="405" mass="46890">MKEKREKIHVVSLDFDGCLANINYILSSNKDVIEHNKNLIEEITSHRSENKYDKFISFVGSNRQDIYTDRANSTTMTEHGLFIKGSCFPATETFSKYMGASLDPFLLADIYSHVQPGSSFQEAKELLIPGPEEESHAFVYPDSIRNSDYNTWVFDQNKLSILYAQMHKIASENPQSKISFNFYDDRRIIRENKGDILEKISHFFSVNKMLIPSNVTLHLKHYEGNEVELVNTIKGCGEIDYQYGKTVISMAKCAAKNKGEPMEFGVDCIEHTNPKEIIMERDFNSLLSQTQPLYKEEQLYQGEKTSSDEKSDLEKLTMIKILYKSSSSRSDKKELRERWHKIKETLVAKYKNEPRALSQSERQAINTHLRDGKVHSFFNRQTRTAKKIEIIERNNSEINNNFMSN</sequence>
<dbReference type="OrthoDB" id="5653025at2"/>
<dbReference type="Proteomes" id="UP000054877">
    <property type="component" value="Unassembled WGS sequence"/>
</dbReference>